<comment type="caution">
    <text evidence="7">The sequence shown here is derived from an EMBL/GenBank/DDBJ whole genome shotgun (WGS) entry which is preliminary data.</text>
</comment>
<keyword evidence="3" id="KW-0507">mRNA processing</keyword>
<dbReference type="GO" id="GO:0006397">
    <property type="term" value="P:mRNA processing"/>
    <property type="evidence" value="ECO:0007669"/>
    <property type="project" value="UniProtKB-KW"/>
</dbReference>
<keyword evidence="4" id="KW-0539">Nucleus</keyword>
<evidence type="ECO:0000256" key="2">
    <source>
        <dbReference type="ARBA" id="ARBA00007459"/>
    </source>
</evidence>
<dbReference type="GO" id="GO:0005847">
    <property type="term" value="C:mRNA cleavage and polyadenylation specificity factor complex"/>
    <property type="evidence" value="ECO:0007669"/>
    <property type="project" value="TreeGrafter"/>
</dbReference>
<dbReference type="InterPro" id="IPR007854">
    <property type="entry name" value="Fip1_dom"/>
</dbReference>
<comment type="subcellular location">
    <subcellularLocation>
        <location evidence="1">Nucleus</location>
    </subcellularLocation>
</comment>
<evidence type="ECO:0000313" key="7">
    <source>
        <dbReference type="EMBL" id="KAJ3615584.1"/>
    </source>
</evidence>
<evidence type="ECO:0000256" key="3">
    <source>
        <dbReference type="ARBA" id="ARBA00022664"/>
    </source>
</evidence>
<feature type="compositionally biased region" description="Basic and acidic residues" evidence="5">
    <location>
        <begin position="168"/>
        <end position="216"/>
    </location>
</feature>
<name>A0AA38LXS9_9CUCU</name>
<dbReference type="PANTHER" id="PTHR13484:SF0">
    <property type="entry name" value="PRE-MRNA 3'-END-PROCESSING FACTOR FIP1"/>
    <property type="match status" value="1"/>
</dbReference>
<dbReference type="InterPro" id="IPR051187">
    <property type="entry name" value="Pre-mRNA_3'-end_processing_reg"/>
</dbReference>
<proteinExistence type="inferred from homology"/>
<dbReference type="AlphaFoldDB" id="A0AA38LXS9"/>
<accession>A0AA38LXS9</accession>
<feature type="compositionally biased region" description="Polar residues" evidence="5">
    <location>
        <begin position="150"/>
        <end position="159"/>
    </location>
</feature>
<dbReference type="Proteomes" id="UP001168821">
    <property type="component" value="Unassembled WGS sequence"/>
</dbReference>
<feature type="non-terminal residue" evidence="7">
    <location>
        <position position="1"/>
    </location>
</feature>
<evidence type="ECO:0000313" key="8">
    <source>
        <dbReference type="Proteomes" id="UP001168821"/>
    </source>
</evidence>
<feature type="region of interest" description="Disordered" evidence="5">
    <location>
        <begin position="126"/>
        <end position="216"/>
    </location>
</feature>
<comment type="similarity">
    <text evidence="2">Belongs to the FIP1 family.</text>
</comment>
<feature type="compositionally biased region" description="Acidic residues" evidence="5">
    <location>
        <begin position="1"/>
        <end position="10"/>
    </location>
</feature>
<evidence type="ECO:0000259" key="6">
    <source>
        <dbReference type="Pfam" id="PF05182"/>
    </source>
</evidence>
<organism evidence="7 8">
    <name type="scientific">Zophobas morio</name>
    <dbReference type="NCBI Taxonomy" id="2755281"/>
    <lineage>
        <taxon>Eukaryota</taxon>
        <taxon>Metazoa</taxon>
        <taxon>Ecdysozoa</taxon>
        <taxon>Arthropoda</taxon>
        <taxon>Hexapoda</taxon>
        <taxon>Insecta</taxon>
        <taxon>Pterygota</taxon>
        <taxon>Neoptera</taxon>
        <taxon>Endopterygota</taxon>
        <taxon>Coleoptera</taxon>
        <taxon>Polyphaga</taxon>
        <taxon>Cucujiformia</taxon>
        <taxon>Tenebrionidae</taxon>
        <taxon>Zophobas</taxon>
    </lineage>
</organism>
<reference evidence="7" key="1">
    <citation type="journal article" date="2023" name="G3 (Bethesda)">
        <title>Whole genome assemblies of Zophobas morio and Tenebrio molitor.</title>
        <authorList>
            <person name="Kaur S."/>
            <person name="Stinson S.A."/>
            <person name="diCenzo G.C."/>
        </authorList>
    </citation>
    <scope>NUCLEOTIDE SEQUENCE</scope>
    <source>
        <strain evidence="7">QUZm001</strain>
    </source>
</reference>
<evidence type="ECO:0000256" key="4">
    <source>
        <dbReference type="ARBA" id="ARBA00023242"/>
    </source>
</evidence>
<gene>
    <name evidence="7" type="ORF">Zmor_016305</name>
</gene>
<dbReference type="Pfam" id="PF05182">
    <property type="entry name" value="Fip1"/>
    <property type="match status" value="1"/>
</dbReference>
<evidence type="ECO:0000256" key="1">
    <source>
        <dbReference type="ARBA" id="ARBA00004123"/>
    </source>
</evidence>
<dbReference type="EMBL" id="JALNTZ010004036">
    <property type="protein sequence ID" value="KAJ3615584.1"/>
    <property type="molecule type" value="Genomic_DNA"/>
</dbReference>
<evidence type="ECO:0000256" key="5">
    <source>
        <dbReference type="SAM" id="MobiDB-lite"/>
    </source>
</evidence>
<sequence length="224" mass="26356">VQIENMEEEKEDLRENEDIAAVPETAPSAETVPRSSTATVKLDLNTPGIVKSGNEMVNIYDYDPEVDQDKPWRKPGADITDYFNYGFTEDTWKIYRERQRELRVLAAPKKVEQIRLPRDHLTNFDRREDAHDYSPIRYSRHSPSHRFNGRDSNYSSYRDSNGYGGFTNERRRSSRGRGDSSRDSNGPRHDLFEERDKERERDGKESEKDRQGDRERFVFLHYTA</sequence>
<keyword evidence="8" id="KW-1185">Reference proteome</keyword>
<feature type="region of interest" description="Disordered" evidence="5">
    <location>
        <begin position="1"/>
        <end position="35"/>
    </location>
</feature>
<dbReference type="PANTHER" id="PTHR13484">
    <property type="entry name" value="FIP1-LIKE 1 PROTEIN"/>
    <property type="match status" value="1"/>
</dbReference>
<protein>
    <recommendedName>
        <fullName evidence="6">Pre-mRNA polyadenylation factor Fip1 domain-containing protein</fullName>
    </recommendedName>
</protein>
<feature type="domain" description="Pre-mRNA polyadenylation factor Fip1" evidence="6">
    <location>
        <begin position="61"/>
        <end position="103"/>
    </location>
</feature>